<evidence type="ECO:0000313" key="2">
    <source>
        <dbReference type="EMBL" id="CAB4135988.1"/>
    </source>
</evidence>
<evidence type="ECO:0000256" key="1">
    <source>
        <dbReference type="SAM" id="MobiDB-lite"/>
    </source>
</evidence>
<dbReference type="EMBL" id="LR796853">
    <property type="protein sequence ID" value="CAB4169940.1"/>
    <property type="molecule type" value="Genomic_DNA"/>
</dbReference>
<feature type="region of interest" description="Disordered" evidence="1">
    <location>
        <begin position="80"/>
        <end position="127"/>
    </location>
</feature>
<sequence>MSDEPKRTWSRARGARDPDAKGRDPDKARAAADRRNIRRRRPAKEQAVPGERWGSALARQAERDATGVALAMAIDNGTQSHLGADANETQSQLPPSQPPTDGGTPQIDHPGVAGEHSAPPSEKKDDNELLTTSLADPMWRLCSGELYQIAPSDGSGLQKFIPRPEQIAIFRAVHIENSKKILIPKARRLGMSTALGILLVDWCLFHKQRQCSLIDQNAADASRKLDTIMRVALENLPEWLRVHVKTPKTNDSQVSICVADTPPSTIYAGMNARGGSNDILWISEWGVIQYEDPKRSSKIRSGALPSARHGITIVETTWAGGKTGDLWELLEPALSGVADDWRVLFSPWWVDPRNVSVDGSMDAAALAYFEKIEPRLQGEGIVLSDGQKRWWAVERRAQGIFMLRENPTFLDECWSSPVPGAIYAEEMDRARAEQRTGLMPVDPNSLVHTVWDLGAPLQTVVWYFQIVGRYIRFIDCDREMNETLIPRIAFMKAKGYSFGSHYFPHDAQQTERTGRTMASEFAAAWLKQGLEETTRADEGRANMKFVPRPHDIWVGINHAIQMFPLFEFREPACSDAMLMLSCYRARPERDGVLSRSEPVHDRASHTADPIRVLAEAHLSGMIEFKSGSAIVPEWGYIKDLKKRERRGMKTIRIGG</sequence>
<feature type="region of interest" description="Disordered" evidence="1">
    <location>
        <begin position="1"/>
        <end position="63"/>
    </location>
</feature>
<organism evidence="3">
    <name type="scientific">uncultured Caudovirales phage</name>
    <dbReference type="NCBI Taxonomy" id="2100421"/>
    <lineage>
        <taxon>Viruses</taxon>
        <taxon>Duplodnaviria</taxon>
        <taxon>Heunggongvirae</taxon>
        <taxon>Uroviricota</taxon>
        <taxon>Caudoviricetes</taxon>
        <taxon>Peduoviridae</taxon>
        <taxon>Maltschvirus</taxon>
        <taxon>Maltschvirus maltsch</taxon>
    </lineage>
</organism>
<gene>
    <name evidence="4" type="ORF">UFOVP1334_8</name>
    <name evidence="2" type="ORF">UFOVP296_1</name>
    <name evidence="3" type="ORF">UFOVP912_20</name>
</gene>
<dbReference type="EMBL" id="LR797283">
    <property type="protein sequence ID" value="CAB4199021.1"/>
    <property type="molecule type" value="Genomic_DNA"/>
</dbReference>
<evidence type="ECO:0000313" key="4">
    <source>
        <dbReference type="EMBL" id="CAB4199021.1"/>
    </source>
</evidence>
<name>A0A6J5PDF9_9CAUD</name>
<proteinExistence type="predicted"/>
<evidence type="ECO:0000313" key="3">
    <source>
        <dbReference type="EMBL" id="CAB4169940.1"/>
    </source>
</evidence>
<dbReference type="InterPro" id="IPR027417">
    <property type="entry name" value="P-loop_NTPase"/>
</dbReference>
<dbReference type="EMBL" id="LR796314">
    <property type="protein sequence ID" value="CAB4135988.1"/>
    <property type="molecule type" value="Genomic_DNA"/>
</dbReference>
<feature type="compositionally biased region" description="Basic and acidic residues" evidence="1">
    <location>
        <begin position="14"/>
        <end position="35"/>
    </location>
</feature>
<accession>A0A6J5PDF9</accession>
<dbReference type="Gene3D" id="3.40.50.300">
    <property type="entry name" value="P-loop containing nucleotide triphosphate hydrolases"/>
    <property type="match status" value="1"/>
</dbReference>
<evidence type="ECO:0008006" key="5">
    <source>
        <dbReference type="Google" id="ProtNLM"/>
    </source>
</evidence>
<protein>
    <recommendedName>
        <fullName evidence="5">Terminase</fullName>
    </recommendedName>
</protein>
<reference evidence="3" key="1">
    <citation type="submission" date="2020-05" db="EMBL/GenBank/DDBJ databases">
        <authorList>
            <person name="Chiriac C."/>
            <person name="Salcher M."/>
            <person name="Ghai R."/>
            <person name="Kavagutti S V."/>
        </authorList>
    </citation>
    <scope>NUCLEOTIDE SEQUENCE</scope>
</reference>